<gene>
    <name evidence="7" type="primary">pgl</name>
    <name evidence="9" type="ORF">HPDFL43_00615</name>
</gene>
<evidence type="ECO:0000256" key="1">
    <source>
        <dbReference type="ARBA" id="ARBA00000832"/>
    </source>
</evidence>
<evidence type="ECO:0000256" key="5">
    <source>
        <dbReference type="ARBA" id="ARBA00013198"/>
    </source>
</evidence>
<comment type="similarity">
    <text evidence="4 7">Belongs to the glucosamine/galactosamine-6-phosphate isomerase family. 6-phosphogluconolactonase subfamily.</text>
</comment>
<evidence type="ECO:0000313" key="9">
    <source>
        <dbReference type="EMBL" id="EDQ34654.2"/>
    </source>
</evidence>
<evidence type="ECO:0000256" key="7">
    <source>
        <dbReference type="RuleBase" id="RU365095"/>
    </source>
</evidence>
<sequence>MKATKGVMKATEAERPTPAINRNDFANGAELAKALAGTVAGALAEAIAARGKATLAVSGGSTPKRFFEALSQQPVDWDRVTITLIDERLVPADHERSNHRLASEYLLTHLAAKARFVPLYSDAADADQAARTAAARIDGLGLPLDVAILGMGTDGHTASFFPNGSTLDLATDPACPHSVIAIEAPGAGEPRLTLTLPRIVEAGLLLLHIEGAEKQAVLEKALEPGPADDMPVRAVLRGARKPLEIYWAP</sequence>
<dbReference type="GO" id="GO:0006098">
    <property type="term" value="P:pentose-phosphate shunt"/>
    <property type="evidence" value="ECO:0007669"/>
    <property type="project" value="UniProtKB-UniPathway"/>
</dbReference>
<dbReference type="Gene3D" id="3.40.50.1360">
    <property type="match status" value="1"/>
</dbReference>
<dbReference type="NCBIfam" id="TIGR01198">
    <property type="entry name" value="pgl"/>
    <property type="match status" value="1"/>
</dbReference>
<keyword evidence="10" id="KW-1185">Reference proteome</keyword>
<comment type="function">
    <text evidence="2 7">Hydrolysis of 6-phosphogluconolactone to 6-phosphogluconate.</text>
</comment>
<evidence type="ECO:0000256" key="2">
    <source>
        <dbReference type="ARBA" id="ARBA00002681"/>
    </source>
</evidence>
<dbReference type="HOGENOM" id="CLU_053947_2_1_5"/>
<evidence type="ECO:0000256" key="4">
    <source>
        <dbReference type="ARBA" id="ARBA00010662"/>
    </source>
</evidence>
<dbReference type="InterPro" id="IPR037171">
    <property type="entry name" value="NagB/RpiA_transferase-like"/>
</dbReference>
<evidence type="ECO:0000256" key="6">
    <source>
        <dbReference type="ARBA" id="ARBA00020337"/>
    </source>
</evidence>
<organism evidence="9 10">
    <name type="scientific">Hoeflea phototrophica (strain DSM 17068 / NCIMB 14078 / DFL-43)</name>
    <dbReference type="NCBI Taxonomy" id="411684"/>
    <lineage>
        <taxon>Bacteria</taxon>
        <taxon>Pseudomonadati</taxon>
        <taxon>Pseudomonadota</taxon>
        <taxon>Alphaproteobacteria</taxon>
        <taxon>Hyphomicrobiales</taxon>
        <taxon>Rhizobiaceae</taxon>
        <taxon>Hoeflea</taxon>
    </lineage>
</organism>
<dbReference type="AlphaFoldDB" id="A9CYW3"/>
<comment type="caution">
    <text evidence="9">The sequence shown here is derived from an EMBL/GenBank/DDBJ whole genome shotgun (WGS) entry which is preliminary data.</text>
</comment>
<dbReference type="SUPFAM" id="SSF100950">
    <property type="entry name" value="NagB/RpiA/CoA transferase-like"/>
    <property type="match status" value="1"/>
</dbReference>
<proteinExistence type="inferred from homology"/>
<dbReference type="EC" id="3.1.1.31" evidence="5 7"/>
<accession>A9CYW3</accession>
<dbReference type="STRING" id="411684.HPDFL43_00615"/>
<dbReference type="CDD" id="cd01400">
    <property type="entry name" value="6PGL"/>
    <property type="match status" value="1"/>
</dbReference>
<dbReference type="EMBL" id="ABIA03000002">
    <property type="protein sequence ID" value="EDQ34654.2"/>
    <property type="molecule type" value="Genomic_DNA"/>
</dbReference>
<comment type="pathway">
    <text evidence="3 7">Carbohydrate degradation; pentose phosphate pathway; D-ribulose 5-phosphate from D-glucose 6-phosphate (oxidative stage): step 2/3.</text>
</comment>
<dbReference type="PANTHER" id="PTHR11054">
    <property type="entry name" value="6-PHOSPHOGLUCONOLACTONASE"/>
    <property type="match status" value="1"/>
</dbReference>
<protein>
    <recommendedName>
        <fullName evidence="6 7">6-phosphogluconolactonase</fullName>
        <shortName evidence="7">6PGL</shortName>
        <ecNumber evidence="5 7">3.1.1.31</ecNumber>
    </recommendedName>
</protein>
<dbReference type="InterPro" id="IPR005900">
    <property type="entry name" value="6-phosphogluconolactonase_DevB"/>
</dbReference>
<evidence type="ECO:0000256" key="3">
    <source>
        <dbReference type="ARBA" id="ARBA00004961"/>
    </source>
</evidence>
<dbReference type="GO" id="GO:0005975">
    <property type="term" value="P:carbohydrate metabolic process"/>
    <property type="evidence" value="ECO:0007669"/>
    <property type="project" value="UniProtKB-UniRule"/>
</dbReference>
<reference evidence="9 10" key="1">
    <citation type="submission" date="2007-10" db="EMBL/GenBank/DDBJ databases">
        <authorList>
            <person name="Wagner-Dobler I."/>
            <person name="Ferriera S."/>
            <person name="Johnson J."/>
            <person name="Kravitz S."/>
            <person name="Beeson K."/>
            <person name="Sutton G."/>
            <person name="Rogers Y.-H."/>
            <person name="Friedman R."/>
            <person name="Frazier M."/>
            <person name="Venter J.C."/>
        </authorList>
    </citation>
    <scope>NUCLEOTIDE SEQUENCE [LARGE SCALE GENOMIC DNA]</scope>
    <source>
        <strain evidence="9 10">DFL-43</strain>
    </source>
</reference>
<dbReference type="UniPathway" id="UPA00115">
    <property type="reaction ID" value="UER00409"/>
</dbReference>
<dbReference type="Pfam" id="PF01182">
    <property type="entry name" value="Glucosamine_iso"/>
    <property type="match status" value="1"/>
</dbReference>
<dbReference type="eggNOG" id="COG0363">
    <property type="taxonomic scope" value="Bacteria"/>
</dbReference>
<keyword evidence="7 9" id="KW-0378">Hydrolase</keyword>
<reference evidence="9 10" key="2">
    <citation type="submission" date="2012-06" db="EMBL/GenBank/DDBJ databases">
        <authorList>
            <person name="Fiebig A."/>
        </authorList>
    </citation>
    <scope>NUCLEOTIDE SEQUENCE [LARGE SCALE GENOMIC DNA]</scope>
    <source>
        <strain evidence="9 10">DFL-43</strain>
    </source>
</reference>
<name>A9CYW3_HOEPD</name>
<dbReference type="InterPro" id="IPR006148">
    <property type="entry name" value="Glc/Gal-6P_isomerase"/>
</dbReference>
<dbReference type="GO" id="GO:0017057">
    <property type="term" value="F:6-phosphogluconolactonase activity"/>
    <property type="evidence" value="ECO:0007669"/>
    <property type="project" value="UniProtKB-UniRule"/>
</dbReference>
<evidence type="ECO:0000313" key="10">
    <source>
        <dbReference type="Proteomes" id="UP000004291"/>
    </source>
</evidence>
<dbReference type="InterPro" id="IPR039104">
    <property type="entry name" value="6PGL"/>
</dbReference>
<evidence type="ECO:0000259" key="8">
    <source>
        <dbReference type="Pfam" id="PF01182"/>
    </source>
</evidence>
<feature type="domain" description="Glucosamine/galactosamine-6-phosphate isomerase" evidence="8">
    <location>
        <begin position="28"/>
        <end position="238"/>
    </location>
</feature>
<dbReference type="Proteomes" id="UP000004291">
    <property type="component" value="Chromosome"/>
</dbReference>
<comment type="catalytic activity">
    <reaction evidence="1 7">
        <text>6-phospho-D-glucono-1,5-lactone + H2O = 6-phospho-D-gluconate + H(+)</text>
        <dbReference type="Rhea" id="RHEA:12556"/>
        <dbReference type="ChEBI" id="CHEBI:15377"/>
        <dbReference type="ChEBI" id="CHEBI:15378"/>
        <dbReference type="ChEBI" id="CHEBI:57955"/>
        <dbReference type="ChEBI" id="CHEBI:58759"/>
        <dbReference type="EC" id="3.1.1.31"/>
    </reaction>
</comment>
<dbReference type="PANTHER" id="PTHR11054:SF0">
    <property type="entry name" value="6-PHOSPHOGLUCONOLACTONASE"/>
    <property type="match status" value="1"/>
</dbReference>